<evidence type="ECO:0000313" key="1">
    <source>
        <dbReference type="EMBL" id="GGM23406.1"/>
    </source>
</evidence>
<organism evidence="1 2">
    <name type="scientific">Micromonospora sonchi</name>
    <dbReference type="NCBI Taxonomy" id="1763543"/>
    <lineage>
        <taxon>Bacteria</taxon>
        <taxon>Bacillati</taxon>
        <taxon>Actinomycetota</taxon>
        <taxon>Actinomycetes</taxon>
        <taxon>Micromonosporales</taxon>
        <taxon>Micromonosporaceae</taxon>
        <taxon>Micromonospora</taxon>
    </lineage>
</organism>
<accession>A0A917WRG3</accession>
<keyword evidence="2" id="KW-1185">Reference proteome</keyword>
<comment type="caution">
    <text evidence="1">The sequence shown here is derived from an EMBL/GenBank/DDBJ whole genome shotgun (WGS) entry which is preliminary data.</text>
</comment>
<reference evidence="1" key="1">
    <citation type="journal article" date="2014" name="Int. J. Syst. Evol. Microbiol.">
        <title>Complete genome sequence of Corynebacterium casei LMG S-19264T (=DSM 44701T), isolated from a smear-ripened cheese.</title>
        <authorList>
            <consortium name="US DOE Joint Genome Institute (JGI-PGF)"/>
            <person name="Walter F."/>
            <person name="Albersmeier A."/>
            <person name="Kalinowski J."/>
            <person name="Ruckert C."/>
        </authorList>
    </citation>
    <scope>NUCLEOTIDE SEQUENCE</scope>
    <source>
        <strain evidence="1">CGMCC 4.7312</strain>
    </source>
</reference>
<evidence type="ECO:0000313" key="2">
    <source>
        <dbReference type="Proteomes" id="UP000608890"/>
    </source>
</evidence>
<dbReference type="RefSeq" id="WP_189040600.1">
    <property type="nucleotide sequence ID" value="NZ_BMNB01000002.1"/>
</dbReference>
<dbReference type="Proteomes" id="UP000608890">
    <property type="component" value="Unassembled WGS sequence"/>
</dbReference>
<dbReference type="AlphaFoldDB" id="A0A917WRG3"/>
<dbReference type="EMBL" id="BMNB01000002">
    <property type="protein sequence ID" value="GGM23406.1"/>
    <property type="molecule type" value="Genomic_DNA"/>
</dbReference>
<protein>
    <submittedName>
        <fullName evidence="1">Uncharacterized protein</fullName>
    </submittedName>
</protein>
<reference evidence="1" key="2">
    <citation type="submission" date="2020-09" db="EMBL/GenBank/DDBJ databases">
        <authorList>
            <person name="Sun Q."/>
            <person name="Zhou Y."/>
        </authorList>
    </citation>
    <scope>NUCLEOTIDE SEQUENCE</scope>
    <source>
        <strain evidence="1">CGMCC 4.7312</strain>
    </source>
</reference>
<gene>
    <name evidence="1" type="ORF">GCM10011608_05160</name>
</gene>
<proteinExistence type="predicted"/>
<name>A0A917WRG3_9ACTN</name>
<sequence length="559" mass="60992">MAEAARYAASLGQRIPVPIGLAALTRPEEHLLAVAEKAGAVLAAYRDDEDRLVLTRTGRLRMLSAGQQTPDDVHLLGSVGWPAGRPTELSAQLTALAERDAAEAEAIKSWLAVLPIERIAAMIEQVRFSLQHMAPVLLYTGDGCYTNLGKGSNLVGRSLRTDSPRCLLNALSATPVRQWAAQDACFLACLHALITSGPPVRAEEFSGTQLRPDRLTTFLRQRIASYGASEPDVAGLANGERLSVLARASAAGRAAALAAGTRPYRVIQGLNLNKQEQLTATPITLADVPPAVVKTFALLLRCPIPADFAAVRTACAQKMTDLYQPGADGFTSYFEQVLHELVQVATDATASDVGMSRGPRWMGELVRAVREHRMDPVAWTTNAFYCCVTPSQAFIELFTDVPEQLPQVIRAISARMRYNGWHYLPHTVGAHQRSGDRDWFFAPTMADVTDWSDQHHTGHVANSVRHAIRVPFGVVVDGSDRPGMHDFRLMRAAGEPYTLSDLRAGMAIGELLRSLYQAHVDRLAQLGAPAALDIVDFDNQWYQARYGRAHVATKERAHV</sequence>